<protein>
    <submittedName>
        <fullName evidence="5">Rho GDP-dissociation inhibitor</fullName>
    </submittedName>
</protein>
<dbReference type="SUPFAM" id="SSF81296">
    <property type="entry name" value="E set domains"/>
    <property type="match status" value="1"/>
</dbReference>
<dbReference type="FunFam" id="2.70.50.30:FF:000004">
    <property type="entry name" value="Rho GDP-dissociation inhibitor 1"/>
    <property type="match status" value="1"/>
</dbReference>
<evidence type="ECO:0000256" key="4">
    <source>
        <dbReference type="ARBA" id="ARBA00022490"/>
    </source>
</evidence>
<dbReference type="Proteomes" id="UP000187455">
    <property type="component" value="Unassembled WGS sequence"/>
</dbReference>
<dbReference type="GO" id="GO:0007266">
    <property type="term" value="P:Rho protein signal transduction"/>
    <property type="evidence" value="ECO:0007669"/>
    <property type="project" value="InterPro"/>
</dbReference>
<dbReference type="PANTHER" id="PTHR10980:SF3">
    <property type="entry name" value="LD16419P"/>
    <property type="match status" value="1"/>
</dbReference>
<dbReference type="GO" id="GO:0005096">
    <property type="term" value="F:GTPase activator activity"/>
    <property type="evidence" value="ECO:0007669"/>
    <property type="project" value="UniProtKB-KW"/>
</dbReference>
<dbReference type="Pfam" id="PF02115">
    <property type="entry name" value="Rho_GDI"/>
    <property type="match status" value="2"/>
</dbReference>
<dbReference type="InterPro" id="IPR014756">
    <property type="entry name" value="Ig_E-set"/>
</dbReference>
<gene>
    <name evidence="5" type="ORF">AYI68_g3185</name>
</gene>
<dbReference type="InterPro" id="IPR024792">
    <property type="entry name" value="RhoGDI_dom_sf"/>
</dbReference>
<evidence type="ECO:0000256" key="2">
    <source>
        <dbReference type="ARBA" id="ARBA00009758"/>
    </source>
</evidence>
<reference evidence="5 6" key="1">
    <citation type="journal article" date="2016" name="Mol. Biol. Evol.">
        <title>Genome-Wide Survey of Gut Fungi (Harpellales) Reveals the First Horizontally Transferred Ubiquitin Gene from a Mosquito Host.</title>
        <authorList>
            <person name="Wang Y."/>
            <person name="White M.M."/>
            <person name="Kvist S."/>
            <person name="Moncalvo J.M."/>
        </authorList>
    </citation>
    <scope>NUCLEOTIDE SEQUENCE [LARGE SCALE GENOMIC DNA]</scope>
    <source>
        <strain evidence="5 6">ALG-7-W6</strain>
    </source>
</reference>
<evidence type="ECO:0000256" key="1">
    <source>
        <dbReference type="ARBA" id="ARBA00004496"/>
    </source>
</evidence>
<dbReference type="AlphaFoldDB" id="A0A1R0H0L2"/>
<name>A0A1R0H0L2_9FUNG</name>
<dbReference type="GO" id="GO:0005829">
    <property type="term" value="C:cytosol"/>
    <property type="evidence" value="ECO:0007669"/>
    <property type="project" value="TreeGrafter"/>
</dbReference>
<organism evidence="5 6">
    <name type="scientific">Smittium mucronatum</name>
    <dbReference type="NCBI Taxonomy" id="133383"/>
    <lineage>
        <taxon>Eukaryota</taxon>
        <taxon>Fungi</taxon>
        <taxon>Fungi incertae sedis</taxon>
        <taxon>Zoopagomycota</taxon>
        <taxon>Kickxellomycotina</taxon>
        <taxon>Harpellomycetes</taxon>
        <taxon>Harpellales</taxon>
        <taxon>Legeriomycetaceae</taxon>
        <taxon>Smittium</taxon>
    </lineage>
</organism>
<accession>A0A1R0H0L2</accession>
<comment type="subcellular location">
    <subcellularLocation>
        <location evidence="1">Cytoplasm</location>
    </subcellularLocation>
</comment>
<dbReference type="OrthoDB" id="1683373at2759"/>
<comment type="caution">
    <text evidence="5">The sequence shown here is derived from an EMBL/GenBank/DDBJ whole genome shotgun (WGS) entry which is preliminary data.</text>
</comment>
<dbReference type="GO" id="GO:0016020">
    <property type="term" value="C:membrane"/>
    <property type="evidence" value="ECO:0007669"/>
    <property type="project" value="TreeGrafter"/>
</dbReference>
<dbReference type="Gene3D" id="2.70.50.30">
    <property type="entry name" value="Coagulation Factor XIII, subunit A, domain 1"/>
    <property type="match status" value="2"/>
</dbReference>
<evidence type="ECO:0000313" key="5">
    <source>
        <dbReference type="EMBL" id="OLY82687.1"/>
    </source>
</evidence>
<keyword evidence="4" id="KW-0963">Cytoplasm</keyword>
<dbReference type="InterPro" id="IPR000406">
    <property type="entry name" value="Rho_GDI"/>
</dbReference>
<evidence type="ECO:0000313" key="6">
    <source>
        <dbReference type="Proteomes" id="UP000187455"/>
    </source>
</evidence>
<dbReference type="PANTHER" id="PTHR10980">
    <property type="entry name" value="RHO GDP-DISSOCIATION INHIBITOR"/>
    <property type="match status" value="1"/>
</dbReference>
<comment type="similarity">
    <text evidence="2">Belongs to the Rho GDI family.</text>
</comment>
<sequence length="247" mass="28287">MNGEDDLVPTQTEGYHVGEKKTIEDYEKLDANDESLRKWKESLGLNKASAVSPSDDPRKVVVTALVLEVEGRDDVVMDVSTPGNLSLAYLTVPSQLFNLFFLNFFFKNIKIEAISTLKKTPLVIKEGIAYRLKIRFRYSFSLPLFSLQHFPFITKAKISLRIQHDVISGLKYLHAVKRAGITVDKTEEMLGSYGPSDEEYEKKFLPEEAPSGMLARGKYTVKSKFIDDDNISHLEWEWIMEIKKDWK</sequence>
<dbReference type="EMBL" id="LSSL01001324">
    <property type="protein sequence ID" value="OLY82687.1"/>
    <property type="molecule type" value="Genomic_DNA"/>
</dbReference>
<dbReference type="GO" id="GO:0005094">
    <property type="term" value="F:Rho GDP-dissociation inhibitor activity"/>
    <property type="evidence" value="ECO:0007669"/>
    <property type="project" value="InterPro"/>
</dbReference>
<evidence type="ECO:0000256" key="3">
    <source>
        <dbReference type="ARBA" id="ARBA00022468"/>
    </source>
</evidence>
<keyword evidence="3" id="KW-0343">GTPase activation</keyword>
<keyword evidence="6" id="KW-1185">Reference proteome</keyword>
<dbReference type="STRING" id="133383.A0A1R0H0L2"/>
<proteinExistence type="inferred from homology"/>